<dbReference type="Proteomes" id="UP000003786">
    <property type="component" value="Chromosome 1"/>
</dbReference>
<keyword evidence="1" id="KW-0472">Membrane</keyword>
<reference evidence="2 3" key="1">
    <citation type="journal article" date="2012" name="MBio">
        <title>Comparative genome analysis of three eukaryotic parasites with differing abilities to transform leukocytes reveals key mediators of Theileria-induced leukocyte transformation.</title>
        <authorList>
            <person name="Hayashida K."/>
            <person name="Hara Y."/>
            <person name="Abe T."/>
            <person name="Yamasaki C."/>
            <person name="Toyoda A."/>
            <person name="Kosuge T."/>
            <person name="Suzuki Y."/>
            <person name="Sato Y."/>
            <person name="Kawashima S."/>
            <person name="Katayama T."/>
            <person name="Wakaguri H."/>
            <person name="Inoue N."/>
            <person name="Homma K."/>
            <person name="Tada-Umezaki M."/>
            <person name="Yagi Y."/>
            <person name="Fujii Y."/>
            <person name="Habara T."/>
            <person name="Kanehisa M."/>
            <person name="Watanabe H."/>
            <person name="Ito K."/>
            <person name="Gojobori T."/>
            <person name="Sugawara H."/>
            <person name="Imanishi T."/>
            <person name="Weir W."/>
            <person name="Gardner M."/>
            <person name="Pain A."/>
            <person name="Shiels B."/>
            <person name="Hattori M."/>
            <person name="Nene V."/>
            <person name="Sugimoto C."/>
        </authorList>
    </citation>
    <scope>NUCLEOTIDE SEQUENCE [LARGE SCALE GENOMIC DNA]</scope>
    <source>
        <strain evidence="2 3">Shintoku</strain>
    </source>
</reference>
<dbReference type="RefSeq" id="XP_009688980.1">
    <property type="nucleotide sequence ID" value="XM_009690685.1"/>
</dbReference>
<dbReference type="OrthoDB" id="365917at2759"/>
<protein>
    <submittedName>
        <fullName evidence="2">Uncharacterized protein</fullName>
    </submittedName>
</protein>
<feature type="transmembrane region" description="Helical" evidence="1">
    <location>
        <begin position="93"/>
        <end position="114"/>
    </location>
</feature>
<keyword evidence="1" id="KW-1133">Transmembrane helix</keyword>
<keyword evidence="3" id="KW-1185">Reference proteome</keyword>
<evidence type="ECO:0000256" key="1">
    <source>
        <dbReference type="SAM" id="Phobius"/>
    </source>
</evidence>
<evidence type="ECO:0000313" key="2">
    <source>
        <dbReference type="EMBL" id="BAM38679.1"/>
    </source>
</evidence>
<name>J7MER3_THEOR</name>
<accession>J7MER3</accession>
<keyword evidence="1" id="KW-0812">Transmembrane</keyword>
<dbReference type="EMBL" id="AP011946">
    <property type="protein sequence ID" value="BAM38679.1"/>
    <property type="molecule type" value="Genomic_DNA"/>
</dbReference>
<dbReference type="AlphaFoldDB" id="J7MER3"/>
<dbReference type="eggNOG" id="ENOG502TN0N">
    <property type="taxonomic scope" value="Eukaryota"/>
</dbReference>
<proteinExistence type="predicted"/>
<gene>
    <name evidence="2" type="ORF">TOT_010000146</name>
</gene>
<dbReference type="GeneID" id="20713104"/>
<organism evidence="2 3">
    <name type="scientific">Theileria orientalis strain Shintoku</name>
    <dbReference type="NCBI Taxonomy" id="869250"/>
    <lineage>
        <taxon>Eukaryota</taxon>
        <taxon>Sar</taxon>
        <taxon>Alveolata</taxon>
        <taxon>Apicomplexa</taxon>
        <taxon>Aconoidasida</taxon>
        <taxon>Piroplasmida</taxon>
        <taxon>Theileriidae</taxon>
        <taxon>Theileria</taxon>
    </lineage>
</organism>
<evidence type="ECO:0000313" key="3">
    <source>
        <dbReference type="Proteomes" id="UP000003786"/>
    </source>
</evidence>
<dbReference type="KEGG" id="tot:TOT_010000146"/>
<sequence>MKFGENRDYIRITTVLNALDVNRKLFCNYLKEYANKKSQCLYVDSLLSYLDELLMESIADLRKIEAPASARSNSRSLDNPDLRDQYLNWKNDLVLRIIVTKNLVLFSSCLFLLLEKTGHS</sequence>
<dbReference type="VEuPathDB" id="PiroplasmaDB:TOT_010000146"/>